<evidence type="ECO:0000259" key="4">
    <source>
        <dbReference type="PROSITE" id="PS50089"/>
    </source>
</evidence>
<keyword evidence="1" id="KW-0863">Zinc-finger</keyword>
<organism evidence="5 6">
    <name type="scientific">Hyaloperonospora brassicae</name>
    <name type="common">Brassica downy mildew</name>
    <name type="synonym">Peronospora brassicae</name>
    <dbReference type="NCBI Taxonomy" id="162125"/>
    <lineage>
        <taxon>Eukaryota</taxon>
        <taxon>Sar</taxon>
        <taxon>Stramenopiles</taxon>
        <taxon>Oomycota</taxon>
        <taxon>Peronosporomycetes</taxon>
        <taxon>Peronosporales</taxon>
        <taxon>Peronosporaceae</taxon>
        <taxon>Hyaloperonospora</taxon>
    </lineage>
</organism>
<dbReference type="PANTHER" id="PTHR46569">
    <property type="entry name" value="E3 UBIQUITIN-PROTEIN LIGASE TRAIP"/>
    <property type="match status" value="1"/>
</dbReference>
<sequence>MAAAQECHICLDELRHDLATAPCGHVFHHVCILQAVHVNPQCPICRRRTDDSDLITLYLDVPSGSEAAAPAAGDGHALGTQSTAATSGDATALSARVDTLMERMQWQATQQDRLVHELRRLQSQSEHLVAEKQTLAERVEGLQDAKTQLLIQVARYQMELSRQTEAARRACVNQSILRYLETCDAAALEDEVPNPRELIVALKKACKFRHDQYQKVVKEKMRLKEMLHNSAQAYSGQPQLRLAGADRPSKTKGRGATRALETKRAYVTPAGLGTGLLQPPVVTNKKRKIDSSSPLLASVNPVPFMDQQRTDDDDGLGWHPRLDSTGAAYSDVPIRPPPHSRPFVGRGHFYSSQYGPIGSTTPPGRPFVQQPTGAPAAVCRRGYDETGKLTNFFCPNGDAEVRFASRDKTLLSMQNLLDAQSGTAGQQPRMASNDRQEYALTNWLRHN</sequence>
<dbReference type="GO" id="GO:0016567">
    <property type="term" value="P:protein ubiquitination"/>
    <property type="evidence" value="ECO:0007669"/>
    <property type="project" value="TreeGrafter"/>
</dbReference>
<dbReference type="Proteomes" id="UP001162031">
    <property type="component" value="Unassembled WGS sequence"/>
</dbReference>
<evidence type="ECO:0000256" key="2">
    <source>
        <dbReference type="SAM" id="Coils"/>
    </source>
</evidence>
<reference evidence="5" key="1">
    <citation type="submission" date="2022-12" db="EMBL/GenBank/DDBJ databases">
        <authorList>
            <person name="Webb A."/>
        </authorList>
    </citation>
    <scope>NUCLEOTIDE SEQUENCE</scope>
    <source>
        <strain evidence="5">Hp1</strain>
    </source>
</reference>
<dbReference type="AlphaFoldDB" id="A0AAV0UQV3"/>
<evidence type="ECO:0000256" key="1">
    <source>
        <dbReference type="PROSITE-ProRule" id="PRU00175"/>
    </source>
</evidence>
<dbReference type="GO" id="GO:0031297">
    <property type="term" value="P:replication fork processing"/>
    <property type="evidence" value="ECO:0007669"/>
    <property type="project" value="TreeGrafter"/>
</dbReference>
<gene>
    <name evidence="5" type="ORF">HBR001_LOCUS7784</name>
</gene>
<dbReference type="InterPro" id="IPR001841">
    <property type="entry name" value="Znf_RING"/>
</dbReference>
<feature type="coiled-coil region" evidence="2">
    <location>
        <begin position="118"/>
        <end position="159"/>
    </location>
</feature>
<comment type="caution">
    <text evidence="5">The sequence shown here is derived from an EMBL/GenBank/DDBJ whole genome shotgun (WGS) entry which is preliminary data.</text>
</comment>
<evidence type="ECO:0000256" key="3">
    <source>
        <dbReference type="SAM" id="MobiDB-lite"/>
    </source>
</evidence>
<dbReference type="GO" id="GO:0090734">
    <property type="term" value="C:site of DNA damage"/>
    <property type="evidence" value="ECO:0007669"/>
    <property type="project" value="TreeGrafter"/>
</dbReference>
<protein>
    <recommendedName>
        <fullName evidence="4">RING-type domain-containing protein</fullName>
    </recommendedName>
</protein>
<dbReference type="PROSITE" id="PS50089">
    <property type="entry name" value="ZF_RING_2"/>
    <property type="match status" value="1"/>
</dbReference>
<dbReference type="Gene3D" id="3.30.40.10">
    <property type="entry name" value="Zinc/RING finger domain, C3HC4 (zinc finger)"/>
    <property type="match status" value="1"/>
</dbReference>
<dbReference type="PANTHER" id="PTHR46569:SF1">
    <property type="entry name" value="E3 UBIQUITIN-PROTEIN LIGASE RFWD3-RELATED"/>
    <property type="match status" value="1"/>
</dbReference>
<evidence type="ECO:0000313" key="5">
    <source>
        <dbReference type="EMBL" id="CAI5739321.1"/>
    </source>
</evidence>
<dbReference type="EMBL" id="CANTFL010001416">
    <property type="protein sequence ID" value="CAI5739321.1"/>
    <property type="molecule type" value="Genomic_DNA"/>
</dbReference>
<accession>A0AAV0UQV3</accession>
<proteinExistence type="predicted"/>
<feature type="region of interest" description="Disordered" evidence="3">
    <location>
        <begin position="324"/>
        <end position="343"/>
    </location>
</feature>
<dbReference type="InterPro" id="IPR052639">
    <property type="entry name" value="TRAIP_ubiq-protein_ligase"/>
</dbReference>
<dbReference type="SMART" id="SM00184">
    <property type="entry name" value="RING"/>
    <property type="match status" value="1"/>
</dbReference>
<dbReference type="Pfam" id="PF13923">
    <property type="entry name" value="zf-C3HC4_2"/>
    <property type="match status" value="1"/>
</dbReference>
<dbReference type="GO" id="GO:0005634">
    <property type="term" value="C:nucleus"/>
    <property type="evidence" value="ECO:0007669"/>
    <property type="project" value="TreeGrafter"/>
</dbReference>
<keyword evidence="1" id="KW-0862">Zinc</keyword>
<dbReference type="GO" id="GO:0008270">
    <property type="term" value="F:zinc ion binding"/>
    <property type="evidence" value="ECO:0007669"/>
    <property type="project" value="UniProtKB-KW"/>
</dbReference>
<keyword evidence="2" id="KW-0175">Coiled coil</keyword>
<feature type="domain" description="RING-type" evidence="4">
    <location>
        <begin position="7"/>
        <end position="46"/>
    </location>
</feature>
<keyword evidence="1" id="KW-0479">Metal-binding</keyword>
<dbReference type="GO" id="GO:0061630">
    <property type="term" value="F:ubiquitin protein ligase activity"/>
    <property type="evidence" value="ECO:0007669"/>
    <property type="project" value="TreeGrafter"/>
</dbReference>
<dbReference type="SUPFAM" id="SSF57850">
    <property type="entry name" value="RING/U-box"/>
    <property type="match status" value="1"/>
</dbReference>
<name>A0AAV0UQV3_HYABA</name>
<keyword evidence="6" id="KW-1185">Reference proteome</keyword>
<evidence type="ECO:0000313" key="6">
    <source>
        <dbReference type="Proteomes" id="UP001162031"/>
    </source>
</evidence>
<dbReference type="InterPro" id="IPR013083">
    <property type="entry name" value="Znf_RING/FYVE/PHD"/>
</dbReference>